<accession>A0A4Z2HDN0</accession>
<feature type="region of interest" description="Disordered" evidence="1">
    <location>
        <begin position="1"/>
        <end position="30"/>
    </location>
</feature>
<comment type="caution">
    <text evidence="2">The sequence shown here is derived from an EMBL/GenBank/DDBJ whole genome shotgun (WGS) entry which is preliminary data.</text>
</comment>
<evidence type="ECO:0000313" key="3">
    <source>
        <dbReference type="Proteomes" id="UP000314294"/>
    </source>
</evidence>
<sequence>MGQERGGGGGGGENKRRRRTGEQGVSLSHWPGFGEVTLQTEEGGCEDSTDFLCFTPLLSEGTGQMDADCRQEVTVRLSIASADMTGMRDGGNVIPNGSLGLKAVQRAAIRAEETRSRHRLCFCDEGKLQELPPVADQLDVIDIVQTRRDFLGEQLCPKNCIGNLSVPQHLLLLRTAAQGLPATSLITVRRLLSLKSSCSSLRSNSLTSSIETTSRFGPHEEQFDVQ</sequence>
<dbReference type="EMBL" id="SRLO01000266">
    <property type="protein sequence ID" value="TNN63816.1"/>
    <property type="molecule type" value="Genomic_DNA"/>
</dbReference>
<name>A0A4Z2HDN0_9TELE</name>
<reference evidence="2 3" key="1">
    <citation type="submission" date="2019-03" db="EMBL/GenBank/DDBJ databases">
        <title>First draft genome of Liparis tanakae, snailfish: a comprehensive survey of snailfish specific genes.</title>
        <authorList>
            <person name="Kim W."/>
            <person name="Song I."/>
            <person name="Jeong J.-H."/>
            <person name="Kim D."/>
            <person name="Kim S."/>
            <person name="Ryu S."/>
            <person name="Song J.Y."/>
            <person name="Lee S.K."/>
        </authorList>
    </citation>
    <scope>NUCLEOTIDE SEQUENCE [LARGE SCALE GENOMIC DNA]</scope>
    <source>
        <tissue evidence="2">Muscle</tissue>
    </source>
</reference>
<organism evidence="2 3">
    <name type="scientific">Liparis tanakae</name>
    <name type="common">Tanaka's snailfish</name>
    <dbReference type="NCBI Taxonomy" id="230148"/>
    <lineage>
        <taxon>Eukaryota</taxon>
        <taxon>Metazoa</taxon>
        <taxon>Chordata</taxon>
        <taxon>Craniata</taxon>
        <taxon>Vertebrata</taxon>
        <taxon>Euteleostomi</taxon>
        <taxon>Actinopterygii</taxon>
        <taxon>Neopterygii</taxon>
        <taxon>Teleostei</taxon>
        <taxon>Neoteleostei</taxon>
        <taxon>Acanthomorphata</taxon>
        <taxon>Eupercaria</taxon>
        <taxon>Perciformes</taxon>
        <taxon>Cottioidei</taxon>
        <taxon>Cottales</taxon>
        <taxon>Liparidae</taxon>
        <taxon>Liparis</taxon>
    </lineage>
</organism>
<keyword evidence="3" id="KW-1185">Reference proteome</keyword>
<evidence type="ECO:0000256" key="1">
    <source>
        <dbReference type="SAM" id="MobiDB-lite"/>
    </source>
</evidence>
<proteinExistence type="predicted"/>
<dbReference type="Proteomes" id="UP000314294">
    <property type="component" value="Unassembled WGS sequence"/>
</dbReference>
<gene>
    <name evidence="2" type="ORF">EYF80_026018</name>
</gene>
<dbReference type="AlphaFoldDB" id="A0A4Z2HDN0"/>
<protein>
    <submittedName>
        <fullName evidence="2">Uncharacterized protein</fullName>
    </submittedName>
</protein>
<feature type="compositionally biased region" description="Gly residues" evidence="1">
    <location>
        <begin position="1"/>
        <end position="12"/>
    </location>
</feature>
<evidence type="ECO:0000313" key="2">
    <source>
        <dbReference type="EMBL" id="TNN63816.1"/>
    </source>
</evidence>